<sequence length="307" mass="35140">MNQKILWSIVVALVITNCLSVVYFVTDESGEKSKEKTVEASKPVVASGEEEVVATIGETSITRQQWLNELEDRYGKQILEGMIDEEVVRQMAKKYDITLSEDVVERELTLIKTMYNTIDNENIDDEHWQEQIELSILLEELLTKDAIISEEEMKHFYEENKHLYEIPKSYHISHIVVKTKEAIEQVQQELENGSSFAALAMEKSTDEFTANRGGELGFVNAENGYAPDSYLDMAEKLKPNEMSEPIEVEGGYAVIILHEVIDAVTYSYDDVKGQIKRQIAIDQMNGAISVEPFWKELGVKWFFENHQ</sequence>
<evidence type="ECO:0000256" key="7">
    <source>
        <dbReference type="SAM" id="Phobius"/>
    </source>
</evidence>
<keyword evidence="7" id="KW-0812">Transmembrane</keyword>
<dbReference type="OrthoDB" id="2677468at2"/>
<dbReference type="PANTHER" id="PTHR47245:SF1">
    <property type="entry name" value="FOLDASE PROTEIN PRSA"/>
    <property type="match status" value="1"/>
</dbReference>
<comment type="catalytic activity">
    <reaction evidence="1">
        <text>[protein]-peptidylproline (omega=180) = [protein]-peptidylproline (omega=0)</text>
        <dbReference type="Rhea" id="RHEA:16237"/>
        <dbReference type="Rhea" id="RHEA-COMP:10747"/>
        <dbReference type="Rhea" id="RHEA-COMP:10748"/>
        <dbReference type="ChEBI" id="CHEBI:83833"/>
        <dbReference type="ChEBI" id="CHEBI:83834"/>
        <dbReference type="EC" id="5.2.1.8"/>
    </reaction>
</comment>
<evidence type="ECO:0000313" key="10">
    <source>
        <dbReference type="Proteomes" id="UP000306477"/>
    </source>
</evidence>
<evidence type="ECO:0000259" key="8">
    <source>
        <dbReference type="PROSITE" id="PS50198"/>
    </source>
</evidence>
<keyword evidence="7" id="KW-1133">Transmembrane helix</keyword>
<dbReference type="Pfam" id="PF13145">
    <property type="entry name" value="Rotamase_2"/>
    <property type="match status" value="1"/>
</dbReference>
<dbReference type="EMBL" id="SLUB01000028">
    <property type="protein sequence ID" value="THE11484.1"/>
    <property type="molecule type" value="Genomic_DNA"/>
</dbReference>
<comment type="caution">
    <text evidence="9">The sequence shown here is derived from an EMBL/GenBank/DDBJ whole genome shotgun (WGS) entry which is preliminary data.</text>
</comment>
<dbReference type="EC" id="5.2.1.8" evidence="2"/>
<dbReference type="InterPro" id="IPR050245">
    <property type="entry name" value="PrsA_foldase"/>
</dbReference>
<evidence type="ECO:0000256" key="2">
    <source>
        <dbReference type="ARBA" id="ARBA00013194"/>
    </source>
</evidence>
<name>A0A4S3PQ92_9BACI</name>
<dbReference type="Gene3D" id="1.10.4030.10">
    <property type="entry name" value="Porin chaperone SurA, peptide-binding domain"/>
    <property type="match status" value="1"/>
</dbReference>
<dbReference type="GO" id="GO:0003755">
    <property type="term" value="F:peptidyl-prolyl cis-trans isomerase activity"/>
    <property type="evidence" value="ECO:0007669"/>
    <property type="project" value="UniProtKB-KW"/>
</dbReference>
<organism evidence="9 10">
    <name type="scientific">Bacillus timonensis</name>
    <dbReference type="NCBI Taxonomy" id="1033734"/>
    <lineage>
        <taxon>Bacteria</taxon>
        <taxon>Bacillati</taxon>
        <taxon>Bacillota</taxon>
        <taxon>Bacilli</taxon>
        <taxon>Bacillales</taxon>
        <taxon>Bacillaceae</taxon>
        <taxon>Bacillus</taxon>
    </lineage>
</organism>
<dbReference type="STRING" id="1033734.GCA_000285535_04573"/>
<evidence type="ECO:0000256" key="3">
    <source>
        <dbReference type="ARBA" id="ARBA00022729"/>
    </source>
</evidence>
<keyword evidence="4 6" id="KW-0697">Rotamase</keyword>
<keyword evidence="7" id="KW-0472">Membrane</keyword>
<protein>
    <recommendedName>
        <fullName evidence="2">peptidylprolyl isomerase</fullName>
        <ecNumber evidence="2">5.2.1.8</ecNumber>
    </recommendedName>
</protein>
<keyword evidence="10" id="KW-1185">Reference proteome</keyword>
<feature type="domain" description="PpiC" evidence="8">
    <location>
        <begin position="167"/>
        <end position="259"/>
    </location>
</feature>
<evidence type="ECO:0000313" key="9">
    <source>
        <dbReference type="EMBL" id="THE11484.1"/>
    </source>
</evidence>
<dbReference type="RefSeq" id="WP_136380379.1">
    <property type="nucleotide sequence ID" value="NZ_SLUB01000028.1"/>
</dbReference>
<dbReference type="PROSITE" id="PS01096">
    <property type="entry name" value="PPIC_PPIASE_1"/>
    <property type="match status" value="1"/>
</dbReference>
<dbReference type="InterPro" id="IPR046357">
    <property type="entry name" value="PPIase_dom_sf"/>
</dbReference>
<evidence type="ECO:0000256" key="5">
    <source>
        <dbReference type="ARBA" id="ARBA00023235"/>
    </source>
</evidence>
<feature type="transmembrane region" description="Helical" evidence="7">
    <location>
        <begin position="6"/>
        <end position="26"/>
    </location>
</feature>
<dbReference type="Proteomes" id="UP000306477">
    <property type="component" value="Unassembled WGS sequence"/>
</dbReference>
<dbReference type="InterPro" id="IPR027304">
    <property type="entry name" value="Trigger_fact/SurA_dom_sf"/>
</dbReference>
<evidence type="ECO:0000256" key="1">
    <source>
        <dbReference type="ARBA" id="ARBA00000971"/>
    </source>
</evidence>
<reference evidence="9 10" key="1">
    <citation type="journal article" date="2019" name="Indoor Air">
        <title>Impacts of indoor surface finishes on bacterial viability.</title>
        <authorList>
            <person name="Hu J."/>
            <person name="Maamar S.B."/>
            <person name="Glawe A.J."/>
            <person name="Gottel N."/>
            <person name="Gilbert J.A."/>
            <person name="Hartmann E.M."/>
        </authorList>
    </citation>
    <scope>NUCLEOTIDE SEQUENCE [LARGE SCALE GENOMIC DNA]</scope>
    <source>
        <strain evidence="9 10">AF060A6</strain>
    </source>
</reference>
<gene>
    <name evidence="9" type="ORF">E1I69_14975</name>
</gene>
<dbReference type="SUPFAM" id="SSF54534">
    <property type="entry name" value="FKBP-like"/>
    <property type="match status" value="1"/>
</dbReference>
<dbReference type="InterPro" id="IPR000297">
    <property type="entry name" value="PPIase_PpiC"/>
</dbReference>
<keyword evidence="3" id="KW-0732">Signal</keyword>
<accession>A0A4S3PQ92</accession>
<proteinExistence type="predicted"/>
<dbReference type="AlphaFoldDB" id="A0A4S3PQ92"/>
<dbReference type="SUPFAM" id="SSF109998">
    <property type="entry name" value="Triger factor/SurA peptide-binding domain-like"/>
    <property type="match status" value="1"/>
</dbReference>
<dbReference type="PANTHER" id="PTHR47245">
    <property type="entry name" value="PEPTIDYLPROLYL ISOMERASE"/>
    <property type="match status" value="1"/>
</dbReference>
<evidence type="ECO:0000256" key="4">
    <source>
        <dbReference type="ARBA" id="ARBA00023110"/>
    </source>
</evidence>
<dbReference type="Gene3D" id="3.10.50.40">
    <property type="match status" value="1"/>
</dbReference>
<dbReference type="InterPro" id="IPR023058">
    <property type="entry name" value="PPIase_PpiC_CS"/>
</dbReference>
<evidence type="ECO:0000256" key="6">
    <source>
        <dbReference type="PROSITE-ProRule" id="PRU00278"/>
    </source>
</evidence>
<dbReference type="PROSITE" id="PS50198">
    <property type="entry name" value="PPIC_PPIASE_2"/>
    <property type="match status" value="1"/>
</dbReference>
<keyword evidence="5 6" id="KW-0413">Isomerase</keyword>